<dbReference type="EnsemblPlants" id="Solyc11g027890.2.1">
    <property type="protein sequence ID" value="Solyc11g027890.2.1.1"/>
    <property type="gene ID" value="Solyc11g027890.2"/>
</dbReference>
<evidence type="ECO:0000313" key="2">
    <source>
        <dbReference type="EnsemblPlants" id="Solyc11g027890.2.1.1"/>
    </source>
</evidence>
<name>A0A3Q7IUC2_SOLLC</name>
<feature type="domain" description="Histone H2A C-terminal" evidence="1">
    <location>
        <begin position="4"/>
        <end position="27"/>
    </location>
</feature>
<accession>A0A3Q7IUC2</accession>
<protein>
    <recommendedName>
        <fullName evidence="1">Histone H2A C-terminal domain-containing protein</fullName>
    </recommendedName>
</protein>
<dbReference type="InParanoid" id="A0A3Q7IUC2"/>
<dbReference type="InterPro" id="IPR032454">
    <property type="entry name" value="Histone_H2A_C"/>
</dbReference>
<dbReference type="AlphaFoldDB" id="A0A3Q7IUC2"/>
<organism evidence="2">
    <name type="scientific">Solanum lycopersicum</name>
    <name type="common">Tomato</name>
    <name type="synonym">Lycopersicon esculentum</name>
    <dbReference type="NCBI Taxonomy" id="4081"/>
    <lineage>
        <taxon>Eukaryota</taxon>
        <taxon>Viridiplantae</taxon>
        <taxon>Streptophyta</taxon>
        <taxon>Embryophyta</taxon>
        <taxon>Tracheophyta</taxon>
        <taxon>Spermatophyta</taxon>
        <taxon>Magnoliopsida</taxon>
        <taxon>eudicotyledons</taxon>
        <taxon>Gunneridae</taxon>
        <taxon>Pentapetalae</taxon>
        <taxon>asterids</taxon>
        <taxon>lamiids</taxon>
        <taxon>Solanales</taxon>
        <taxon>Solanaceae</taxon>
        <taxon>Solanoideae</taxon>
        <taxon>Solaneae</taxon>
        <taxon>Solanum</taxon>
        <taxon>Solanum subgen. Lycopersicon</taxon>
    </lineage>
</organism>
<dbReference type="Proteomes" id="UP000004994">
    <property type="component" value="Chromosome 11"/>
</dbReference>
<keyword evidence="3" id="KW-1185">Reference proteome</keyword>
<reference evidence="2" key="1">
    <citation type="journal article" date="2012" name="Nature">
        <title>The tomato genome sequence provides insights into fleshy fruit evolution.</title>
        <authorList>
            <consortium name="Tomato Genome Consortium"/>
        </authorList>
    </citation>
    <scope>NUCLEOTIDE SEQUENCE [LARGE SCALE GENOMIC DNA]</scope>
    <source>
        <strain evidence="2">cv. Heinz 1706</strain>
    </source>
</reference>
<proteinExistence type="predicted"/>
<sequence length="49" mass="5383">MTDDELSKLDGDATIVNCGVIPNIHNNHISYNKISHSSKVITATNEQED</sequence>
<reference evidence="2" key="2">
    <citation type="submission" date="2019-01" db="UniProtKB">
        <authorList>
            <consortium name="EnsemblPlants"/>
        </authorList>
    </citation>
    <scope>IDENTIFICATION</scope>
    <source>
        <strain evidence="2">cv. Heinz 1706</strain>
    </source>
</reference>
<dbReference type="Pfam" id="PF16211">
    <property type="entry name" value="Histone_H2A_C"/>
    <property type="match status" value="1"/>
</dbReference>
<dbReference type="Gramene" id="Solyc11g027890.2.1">
    <property type="protein sequence ID" value="Solyc11g027890.2.1.1"/>
    <property type="gene ID" value="Solyc11g027890.2"/>
</dbReference>
<evidence type="ECO:0000259" key="1">
    <source>
        <dbReference type="Pfam" id="PF16211"/>
    </source>
</evidence>
<evidence type="ECO:0000313" key="3">
    <source>
        <dbReference type="Proteomes" id="UP000004994"/>
    </source>
</evidence>